<dbReference type="GO" id="GO:0043565">
    <property type="term" value="F:sequence-specific DNA binding"/>
    <property type="evidence" value="ECO:0007669"/>
    <property type="project" value="UniProtKB-UniRule"/>
</dbReference>
<evidence type="ECO:0000256" key="3">
    <source>
        <dbReference type="ARBA" id="ARBA00022723"/>
    </source>
</evidence>
<proteinExistence type="inferred from homology"/>
<dbReference type="Proteomes" id="UP000694395">
    <property type="component" value="Chromosome 17"/>
</dbReference>
<name>A0A8C7TRA1_ONCMY</name>
<feature type="domain" description="THAP-type" evidence="14">
    <location>
        <begin position="6"/>
        <end position="82"/>
    </location>
</feature>
<dbReference type="GO" id="GO:0003700">
    <property type="term" value="F:DNA-binding transcription factor activity"/>
    <property type="evidence" value="ECO:0007669"/>
    <property type="project" value="UniProtKB-UniRule"/>
</dbReference>
<keyword evidence="11 13" id="KW-0131">Cell cycle</keyword>
<evidence type="ECO:0000256" key="1">
    <source>
        <dbReference type="ARBA" id="ARBA00004642"/>
    </source>
</evidence>
<reference evidence="15" key="3">
    <citation type="submission" date="2025-09" db="UniProtKB">
        <authorList>
            <consortium name="Ensembl"/>
        </authorList>
    </citation>
    <scope>IDENTIFICATION</scope>
</reference>
<dbReference type="PANTHER" id="PTHR46600:SF1">
    <property type="entry name" value="THAP DOMAIN-CONTAINING PROTEIN 1"/>
    <property type="match status" value="1"/>
</dbReference>
<dbReference type="GO" id="GO:0008270">
    <property type="term" value="F:zinc ion binding"/>
    <property type="evidence" value="ECO:0007669"/>
    <property type="project" value="UniProtKB-KW"/>
</dbReference>
<evidence type="ECO:0000256" key="4">
    <source>
        <dbReference type="ARBA" id="ARBA00022771"/>
    </source>
</evidence>
<dbReference type="InterPro" id="IPR038441">
    <property type="entry name" value="THAP_Znf_sf"/>
</dbReference>
<dbReference type="InterPro" id="IPR006612">
    <property type="entry name" value="THAP_Znf"/>
</dbReference>
<protein>
    <recommendedName>
        <fullName evidence="13">THAP domain-containing protein 1</fullName>
    </recommendedName>
</protein>
<dbReference type="SMART" id="SM00692">
    <property type="entry name" value="DM3"/>
    <property type="match status" value="1"/>
</dbReference>
<evidence type="ECO:0000256" key="5">
    <source>
        <dbReference type="ARBA" id="ARBA00022833"/>
    </source>
</evidence>
<comment type="similarity">
    <text evidence="2 13">Belongs to the THAP1 family.</text>
</comment>
<evidence type="ECO:0000256" key="12">
    <source>
        <dbReference type="PROSITE-ProRule" id="PRU00309"/>
    </source>
</evidence>
<dbReference type="Ensembl" id="ENSOMYT00000094470.2">
    <property type="protein sequence ID" value="ENSOMYP00000086700.2"/>
    <property type="gene ID" value="ENSOMYG00000040126.2"/>
</dbReference>
<comment type="function">
    <text evidence="13">DNA-binding transcription regulator that regulates endothelial cell proliferation and G1/S cell-cycle progression. Specifically binds the 5'-[AT]NTNN[GT]GGCA[AGT]-3' core DNA sequence and acts by modulating expression of pRB-E2F cell-cycle target genes.</text>
</comment>
<keyword evidence="10 13" id="KW-0539">Nucleus</keyword>
<evidence type="ECO:0000259" key="14">
    <source>
        <dbReference type="PROSITE" id="PS50950"/>
    </source>
</evidence>
<evidence type="ECO:0000256" key="6">
    <source>
        <dbReference type="ARBA" id="ARBA00023015"/>
    </source>
</evidence>
<dbReference type="GO" id="GO:0001935">
    <property type="term" value="P:endothelial cell proliferation"/>
    <property type="evidence" value="ECO:0007669"/>
    <property type="project" value="UniProtKB-UniRule"/>
</dbReference>
<sequence>MTDVIQIRNCIAPGCRNWLQRNPSVSYHRLPKDPQLLKKWLHVPKRKDVSARASRICSQHFAEEDFEMKGTFDALSASPSILHFEGYDLMFAEK</sequence>
<dbReference type="SUPFAM" id="SSF57716">
    <property type="entry name" value="Glucocorticoid receptor-like (DNA-binding domain)"/>
    <property type="match status" value="1"/>
</dbReference>
<comment type="subcellular location">
    <subcellularLocation>
        <location evidence="1 13">Nucleus</location>
        <location evidence="1 13">Nucleoplasm</location>
    </subcellularLocation>
</comment>
<keyword evidence="5" id="KW-0862">Zinc</keyword>
<reference evidence="15" key="1">
    <citation type="submission" date="2020-07" db="EMBL/GenBank/DDBJ databases">
        <title>A long reads based de novo assembly of the rainbow trout Arlee double haploid line genome.</title>
        <authorList>
            <person name="Gao G."/>
            <person name="Palti Y."/>
        </authorList>
    </citation>
    <scope>NUCLEOTIDE SEQUENCE [LARGE SCALE GENOMIC DNA]</scope>
</reference>
<dbReference type="Gene3D" id="6.20.210.20">
    <property type="entry name" value="THAP domain"/>
    <property type="match status" value="1"/>
</dbReference>
<evidence type="ECO:0000313" key="15">
    <source>
        <dbReference type="Ensembl" id="ENSOMYP00000086700.2"/>
    </source>
</evidence>
<evidence type="ECO:0000256" key="10">
    <source>
        <dbReference type="ARBA" id="ARBA00023242"/>
    </source>
</evidence>
<keyword evidence="8 12" id="KW-0238">DNA-binding</keyword>
<dbReference type="PANTHER" id="PTHR46600">
    <property type="entry name" value="THAP DOMAIN-CONTAINING"/>
    <property type="match status" value="1"/>
</dbReference>
<keyword evidence="16" id="KW-1185">Reference proteome</keyword>
<dbReference type="AlphaFoldDB" id="A0A8C7TRA1"/>
<accession>A0A8C7TRA1</accession>
<evidence type="ECO:0000313" key="16">
    <source>
        <dbReference type="Proteomes" id="UP000694395"/>
    </source>
</evidence>
<evidence type="ECO:0000256" key="11">
    <source>
        <dbReference type="ARBA" id="ARBA00023306"/>
    </source>
</evidence>
<dbReference type="GeneTree" id="ENSGT01030000239633"/>
<evidence type="ECO:0000256" key="2">
    <source>
        <dbReference type="ARBA" id="ARBA00006177"/>
    </source>
</evidence>
<dbReference type="GO" id="GO:0005654">
    <property type="term" value="C:nucleoplasm"/>
    <property type="evidence" value="ECO:0007669"/>
    <property type="project" value="UniProtKB-SubCell"/>
</dbReference>
<reference evidence="15" key="2">
    <citation type="submission" date="2025-08" db="UniProtKB">
        <authorList>
            <consortium name="Ensembl"/>
        </authorList>
    </citation>
    <scope>IDENTIFICATION</scope>
</reference>
<dbReference type="InterPro" id="IPR026516">
    <property type="entry name" value="THAP1/10"/>
</dbReference>
<evidence type="ECO:0000256" key="9">
    <source>
        <dbReference type="ARBA" id="ARBA00023163"/>
    </source>
</evidence>
<organism evidence="15 16">
    <name type="scientific">Oncorhynchus mykiss</name>
    <name type="common">Rainbow trout</name>
    <name type="synonym">Salmo gairdneri</name>
    <dbReference type="NCBI Taxonomy" id="8022"/>
    <lineage>
        <taxon>Eukaryota</taxon>
        <taxon>Metazoa</taxon>
        <taxon>Chordata</taxon>
        <taxon>Craniata</taxon>
        <taxon>Vertebrata</taxon>
        <taxon>Euteleostomi</taxon>
        <taxon>Actinopterygii</taxon>
        <taxon>Neopterygii</taxon>
        <taxon>Teleostei</taxon>
        <taxon>Protacanthopterygii</taxon>
        <taxon>Salmoniformes</taxon>
        <taxon>Salmonidae</taxon>
        <taxon>Salmoninae</taxon>
        <taxon>Oncorhynchus</taxon>
    </lineage>
</organism>
<dbReference type="PROSITE" id="PS50950">
    <property type="entry name" value="ZF_THAP"/>
    <property type="match status" value="1"/>
</dbReference>
<evidence type="ECO:0000256" key="13">
    <source>
        <dbReference type="RuleBase" id="RU369073"/>
    </source>
</evidence>
<keyword evidence="4 12" id="KW-0863">Zinc-finger</keyword>
<keyword evidence="7 13" id="KW-0175">Coiled coil</keyword>
<keyword evidence="3" id="KW-0479">Metal-binding</keyword>
<evidence type="ECO:0000256" key="8">
    <source>
        <dbReference type="ARBA" id="ARBA00023125"/>
    </source>
</evidence>
<keyword evidence="9 13" id="KW-0804">Transcription</keyword>
<keyword evidence="6 13" id="KW-0805">Transcription regulation</keyword>
<evidence type="ECO:0000256" key="7">
    <source>
        <dbReference type="ARBA" id="ARBA00023054"/>
    </source>
</evidence>
<dbReference type="Pfam" id="PF05485">
    <property type="entry name" value="THAP"/>
    <property type="match status" value="1"/>
</dbReference>
<dbReference type="SMART" id="SM00980">
    <property type="entry name" value="THAP"/>
    <property type="match status" value="1"/>
</dbReference>